<keyword evidence="8 20" id="KW-0418">Kinase</keyword>
<dbReference type="InterPro" id="IPR036945">
    <property type="entry name" value="DAGK_sf"/>
</dbReference>
<evidence type="ECO:0000256" key="11">
    <source>
        <dbReference type="ARBA" id="ARBA00023098"/>
    </source>
</evidence>
<feature type="transmembrane region" description="Helical" evidence="19">
    <location>
        <begin position="92"/>
        <end position="113"/>
    </location>
</feature>
<dbReference type="OrthoDB" id="9789934at2"/>
<keyword evidence="9 17" id="KW-0067">ATP-binding</keyword>
<evidence type="ECO:0000256" key="2">
    <source>
        <dbReference type="ARBA" id="ARBA00005967"/>
    </source>
</evidence>
<feature type="binding site" evidence="17">
    <location>
        <begin position="90"/>
        <end position="91"/>
    </location>
    <ligand>
        <name>ATP</name>
        <dbReference type="ChEBI" id="CHEBI:30616"/>
    </ligand>
</feature>
<feature type="transmembrane region" description="Helical" evidence="19">
    <location>
        <begin position="27"/>
        <end position="45"/>
    </location>
</feature>
<evidence type="ECO:0000256" key="7">
    <source>
        <dbReference type="ARBA" id="ARBA00022741"/>
    </source>
</evidence>
<keyword evidence="18" id="KW-0479">Metal-binding</keyword>
<dbReference type="PANTHER" id="PTHR34299:SF1">
    <property type="entry name" value="DIACYLGLYCEROL KINASE"/>
    <property type="match status" value="1"/>
</dbReference>
<evidence type="ECO:0000256" key="3">
    <source>
        <dbReference type="ARBA" id="ARBA00022475"/>
    </source>
</evidence>
<gene>
    <name evidence="20" type="ORF">SAMN05216225_1002135</name>
</gene>
<evidence type="ECO:0000256" key="12">
    <source>
        <dbReference type="ARBA" id="ARBA00023136"/>
    </source>
</evidence>
<dbReference type="GO" id="GO:0016301">
    <property type="term" value="F:kinase activity"/>
    <property type="evidence" value="ECO:0007669"/>
    <property type="project" value="UniProtKB-KW"/>
</dbReference>
<evidence type="ECO:0000313" key="20">
    <source>
        <dbReference type="EMBL" id="SHF68284.1"/>
    </source>
</evidence>
<keyword evidence="4" id="KW-0444">Lipid biosynthesis</keyword>
<evidence type="ECO:0000256" key="18">
    <source>
        <dbReference type="PIRSR" id="PIRSR600829-4"/>
    </source>
</evidence>
<evidence type="ECO:0000256" key="15">
    <source>
        <dbReference type="PIRSR" id="PIRSR600829-1"/>
    </source>
</evidence>
<feature type="binding site" evidence="18">
    <location>
        <position position="24"/>
    </location>
    <ligand>
        <name>a divalent metal cation</name>
        <dbReference type="ChEBI" id="CHEBI:60240"/>
    </ligand>
</feature>
<keyword evidence="14" id="KW-1208">Phospholipid metabolism</keyword>
<dbReference type="GO" id="GO:0008654">
    <property type="term" value="P:phospholipid biosynthetic process"/>
    <property type="evidence" value="ECO:0007669"/>
    <property type="project" value="UniProtKB-KW"/>
</dbReference>
<keyword evidence="5" id="KW-0808">Transferase</keyword>
<feature type="active site" description="Proton acceptor" evidence="15">
    <location>
        <position position="65"/>
    </location>
</feature>
<feature type="binding site" evidence="18">
    <location>
        <position position="72"/>
    </location>
    <ligand>
        <name>a divalent metal cation</name>
        <dbReference type="ChEBI" id="CHEBI:60240"/>
    </ligand>
</feature>
<evidence type="ECO:0000256" key="16">
    <source>
        <dbReference type="PIRSR" id="PIRSR600829-2"/>
    </source>
</evidence>
<evidence type="ECO:0000256" key="9">
    <source>
        <dbReference type="ARBA" id="ARBA00022840"/>
    </source>
</evidence>
<evidence type="ECO:0000256" key="5">
    <source>
        <dbReference type="ARBA" id="ARBA00022679"/>
    </source>
</evidence>
<accession>A0A1M5DN29</accession>
<dbReference type="Proteomes" id="UP000183988">
    <property type="component" value="Unassembled WGS sequence"/>
</dbReference>
<evidence type="ECO:0000256" key="6">
    <source>
        <dbReference type="ARBA" id="ARBA00022692"/>
    </source>
</evidence>
<organism evidence="20 21">
    <name type="scientific">Ornithinibacillus halophilus</name>
    <dbReference type="NCBI Taxonomy" id="930117"/>
    <lineage>
        <taxon>Bacteria</taxon>
        <taxon>Bacillati</taxon>
        <taxon>Bacillota</taxon>
        <taxon>Bacilli</taxon>
        <taxon>Bacillales</taxon>
        <taxon>Bacillaceae</taxon>
        <taxon>Ornithinibacillus</taxon>
    </lineage>
</organism>
<keyword evidence="21" id="KW-1185">Reference proteome</keyword>
<evidence type="ECO:0000256" key="8">
    <source>
        <dbReference type="ARBA" id="ARBA00022777"/>
    </source>
</evidence>
<sequence>MNAKKRSIGFTYAWNGIIEAWKSERNFRSHILSAFIVILAGIFFQLSVIEWIIIVFCIGFVIVTELLNTAIEKLLDYLKPDIHPKAKIIKDLSAGAVLISALCSAIVGLLIFLPKLYKLFL</sequence>
<dbReference type="AlphaFoldDB" id="A0A1M5DN29"/>
<proteinExistence type="inferred from homology"/>
<dbReference type="CDD" id="cd14265">
    <property type="entry name" value="UDPK_IM_like"/>
    <property type="match status" value="1"/>
</dbReference>
<evidence type="ECO:0000256" key="19">
    <source>
        <dbReference type="SAM" id="Phobius"/>
    </source>
</evidence>
<evidence type="ECO:0000256" key="1">
    <source>
        <dbReference type="ARBA" id="ARBA00004651"/>
    </source>
</evidence>
<dbReference type="GO" id="GO:0046872">
    <property type="term" value="F:metal ion binding"/>
    <property type="evidence" value="ECO:0007669"/>
    <property type="project" value="UniProtKB-KW"/>
</dbReference>
<keyword evidence="11" id="KW-0443">Lipid metabolism</keyword>
<dbReference type="InterPro" id="IPR000829">
    <property type="entry name" value="DAGK"/>
</dbReference>
<evidence type="ECO:0000313" key="21">
    <source>
        <dbReference type="Proteomes" id="UP000183988"/>
    </source>
</evidence>
<evidence type="ECO:0000256" key="4">
    <source>
        <dbReference type="ARBA" id="ARBA00022516"/>
    </source>
</evidence>
<feature type="binding site" evidence="17">
    <location>
        <position position="12"/>
    </location>
    <ligand>
        <name>ATP</name>
        <dbReference type="ChEBI" id="CHEBI:30616"/>
    </ligand>
</feature>
<dbReference type="EMBL" id="FQVW01000002">
    <property type="protein sequence ID" value="SHF68284.1"/>
    <property type="molecule type" value="Genomic_DNA"/>
</dbReference>
<evidence type="ECO:0000256" key="17">
    <source>
        <dbReference type="PIRSR" id="PIRSR600829-3"/>
    </source>
</evidence>
<dbReference type="STRING" id="930117.SAMN05216225_1002135"/>
<feature type="binding site" evidence="17">
    <location>
        <position position="72"/>
    </location>
    <ligand>
        <name>ATP</name>
        <dbReference type="ChEBI" id="CHEBI:30616"/>
    </ligand>
</feature>
<keyword evidence="3" id="KW-1003">Cell membrane</keyword>
<dbReference type="InterPro" id="IPR033717">
    <property type="entry name" value="UDPK"/>
</dbReference>
<keyword evidence="10 19" id="KW-1133">Transmembrane helix</keyword>
<evidence type="ECO:0000256" key="10">
    <source>
        <dbReference type="ARBA" id="ARBA00022989"/>
    </source>
</evidence>
<feature type="binding site" evidence="17">
    <location>
        <position position="24"/>
    </location>
    <ligand>
        <name>ATP</name>
        <dbReference type="ChEBI" id="CHEBI:30616"/>
    </ligand>
</feature>
<dbReference type="RefSeq" id="WP_072887925.1">
    <property type="nucleotide sequence ID" value="NZ_FQVW01000002.1"/>
</dbReference>
<dbReference type="PANTHER" id="PTHR34299">
    <property type="entry name" value="DIACYLGLYCEROL KINASE"/>
    <property type="match status" value="1"/>
</dbReference>
<reference evidence="20 21" key="1">
    <citation type="submission" date="2016-11" db="EMBL/GenBank/DDBJ databases">
        <authorList>
            <person name="Jaros S."/>
            <person name="Januszkiewicz K."/>
            <person name="Wedrychowicz H."/>
        </authorList>
    </citation>
    <scope>NUCLEOTIDE SEQUENCE [LARGE SCALE GENOMIC DNA]</scope>
    <source>
        <strain evidence="20 21">IBRC-M 10683</strain>
    </source>
</reference>
<protein>
    <submittedName>
        <fullName evidence="20">Undecaprenol kinase</fullName>
    </submittedName>
</protein>
<keyword evidence="12 19" id="KW-0472">Membrane</keyword>
<comment type="subcellular location">
    <subcellularLocation>
        <location evidence="1">Cell membrane</location>
        <topology evidence="1">Multi-pass membrane protein</topology>
    </subcellularLocation>
</comment>
<dbReference type="Pfam" id="PF01219">
    <property type="entry name" value="DAGK_prokar"/>
    <property type="match status" value="1"/>
</dbReference>
<dbReference type="Gene3D" id="1.10.287.3610">
    <property type="match status" value="1"/>
</dbReference>
<evidence type="ECO:0000256" key="14">
    <source>
        <dbReference type="ARBA" id="ARBA00023264"/>
    </source>
</evidence>
<keyword evidence="18" id="KW-0460">Magnesium</keyword>
<comment type="similarity">
    <text evidence="2">Belongs to the bacterial diacylglycerol kinase family.</text>
</comment>
<name>A0A1M5DN29_9BACI</name>
<evidence type="ECO:0000256" key="13">
    <source>
        <dbReference type="ARBA" id="ARBA00023209"/>
    </source>
</evidence>
<keyword evidence="13" id="KW-0594">Phospholipid biosynthesis</keyword>
<dbReference type="GO" id="GO:0005524">
    <property type="term" value="F:ATP binding"/>
    <property type="evidence" value="ECO:0007669"/>
    <property type="project" value="UniProtKB-KW"/>
</dbReference>
<keyword evidence="7 17" id="KW-0547">Nucleotide-binding</keyword>
<keyword evidence="6 19" id="KW-0812">Transmembrane</keyword>
<feature type="transmembrane region" description="Helical" evidence="19">
    <location>
        <begin position="51"/>
        <end position="71"/>
    </location>
</feature>
<dbReference type="GO" id="GO:0005886">
    <property type="term" value="C:plasma membrane"/>
    <property type="evidence" value="ECO:0007669"/>
    <property type="project" value="UniProtKB-SubCell"/>
</dbReference>
<comment type="cofactor">
    <cofactor evidence="18">
        <name>Mg(2+)</name>
        <dbReference type="ChEBI" id="CHEBI:18420"/>
    </cofactor>
    <text evidence="18">Mn(2+), Zn(2+), Cd(2+) and Co(2+) support activity to lesser extents.</text>
</comment>
<feature type="binding site" evidence="16">
    <location>
        <position position="65"/>
    </location>
    <ligand>
        <name>substrate</name>
    </ligand>
</feature>